<name>A0A1A8CI17_NOTKA</name>
<gene>
    <name evidence="1" type="primary">OR134-1</name>
</gene>
<sequence>LFLQTEVTKEDAYCYKPGELWSLHEKGSGPRGHFHMVVLLLKVQHHGERPLPRSFLQEHQLQPIRL</sequence>
<organism evidence="1">
    <name type="scientific">Nothobranchius kadleci</name>
    <name type="common">African annual killifish</name>
    <dbReference type="NCBI Taxonomy" id="1051664"/>
    <lineage>
        <taxon>Eukaryota</taxon>
        <taxon>Metazoa</taxon>
        <taxon>Chordata</taxon>
        <taxon>Craniata</taxon>
        <taxon>Vertebrata</taxon>
        <taxon>Euteleostomi</taxon>
        <taxon>Actinopterygii</taxon>
        <taxon>Neopterygii</taxon>
        <taxon>Teleostei</taxon>
        <taxon>Neoteleostei</taxon>
        <taxon>Acanthomorphata</taxon>
        <taxon>Ovalentaria</taxon>
        <taxon>Atherinomorphae</taxon>
        <taxon>Cyprinodontiformes</taxon>
        <taxon>Nothobranchiidae</taxon>
        <taxon>Nothobranchius</taxon>
    </lineage>
</organism>
<dbReference type="EMBL" id="HADZ01014752">
    <property type="protein sequence ID" value="SBP78693.1"/>
    <property type="molecule type" value="Transcribed_RNA"/>
</dbReference>
<protein>
    <submittedName>
        <fullName evidence="1">Odorant receptor, family H, subfamily 134, member 1</fullName>
    </submittedName>
</protein>
<keyword evidence="1" id="KW-0675">Receptor</keyword>
<accession>A0A1A8CI17</accession>
<proteinExistence type="predicted"/>
<evidence type="ECO:0000313" key="1">
    <source>
        <dbReference type="EMBL" id="SBP78693.1"/>
    </source>
</evidence>
<reference evidence="1" key="1">
    <citation type="submission" date="2016-05" db="EMBL/GenBank/DDBJ databases">
        <authorList>
            <person name="Lavstsen T."/>
            <person name="Jespersen J.S."/>
        </authorList>
    </citation>
    <scope>NUCLEOTIDE SEQUENCE</scope>
    <source>
        <tissue evidence="1">Brain</tissue>
    </source>
</reference>
<feature type="non-terminal residue" evidence="1">
    <location>
        <position position="1"/>
    </location>
</feature>
<dbReference type="AlphaFoldDB" id="A0A1A8CI17"/>
<reference evidence="1" key="2">
    <citation type="submission" date="2016-06" db="EMBL/GenBank/DDBJ databases">
        <title>The genome of a short-lived fish provides insights into sex chromosome evolution and the genetic control of aging.</title>
        <authorList>
            <person name="Reichwald K."/>
            <person name="Felder M."/>
            <person name="Petzold A."/>
            <person name="Koch P."/>
            <person name="Groth M."/>
            <person name="Platzer M."/>
        </authorList>
    </citation>
    <scope>NUCLEOTIDE SEQUENCE</scope>
    <source>
        <tissue evidence="1">Brain</tissue>
    </source>
</reference>